<evidence type="ECO:0000256" key="4">
    <source>
        <dbReference type="ARBA" id="ARBA00022679"/>
    </source>
</evidence>
<dbReference type="InterPro" id="IPR003594">
    <property type="entry name" value="HATPase_dom"/>
</dbReference>
<proteinExistence type="predicted"/>
<organism evidence="12 13">
    <name type="scientific">Pelosinus fermentans B4</name>
    <dbReference type="NCBI Taxonomy" id="1149862"/>
    <lineage>
        <taxon>Bacteria</taxon>
        <taxon>Bacillati</taxon>
        <taxon>Bacillota</taxon>
        <taxon>Negativicutes</taxon>
        <taxon>Selenomonadales</taxon>
        <taxon>Sporomusaceae</taxon>
        <taxon>Pelosinus</taxon>
    </lineage>
</organism>
<keyword evidence="4" id="KW-0808">Transferase</keyword>
<dbReference type="Pfam" id="PF02518">
    <property type="entry name" value="HATPase_c"/>
    <property type="match status" value="1"/>
</dbReference>
<sequence length="438" mass="49366">MNILIAGHEKINLRITQELIQTHITDSHVFLCSSPDEIAPKMKEYNIDIVLLEIIIPQIKGINILKNIRSKKEYNDIQIIILTEIIDKEVFKLCFENGANDYIYKPIDLIEFVARMNASIKARRNIIALQKTNDTVTTQYKKLQAMTHKLKDTQFNLIQKEKLTALGEIAAGIAHEINNPMGFISSNLDTMNRYIQKIRNLILLYRNFVQLPIDANINHELLLREKAAIADIEQKQKIDFVLDDLTSVILESRDGVERVTKIVQSLINLAKTGTENEIAYNDLSQIAEEALLIVKHETKCIADIDKQIEVPLYLFCNKGQIGQVILNILLNAIHAVKNQSRKSMGKITIKAYHADEYVMCKISDDGPGIKKEHRNRIFDPFFTTKDVGSGVGLGLSVAYDIVVKNHGGELTVDSEPGSGTSFTIKLPANSGKIYNAEE</sequence>
<accession>I9L5I8</accession>
<dbReference type="InterPro" id="IPR004358">
    <property type="entry name" value="Sig_transdc_His_kin-like_C"/>
</dbReference>
<dbReference type="EC" id="2.7.13.3" evidence="2"/>
<gene>
    <name evidence="12" type="ORF">FB4_1318</name>
</gene>
<dbReference type="OrthoDB" id="9805474at2"/>
<dbReference type="Pfam" id="PF00072">
    <property type="entry name" value="Response_reg"/>
    <property type="match status" value="1"/>
</dbReference>
<dbReference type="PANTHER" id="PTHR43065">
    <property type="entry name" value="SENSOR HISTIDINE KINASE"/>
    <property type="match status" value="1"/>
</dbReference>
<keyword evidence="3" id="KW-0597">Phosphoprotein</keyword>
<keyword evidence="5" id="KW-0547">Nucleotide-binding</keyword>
<dbReference type="InterPro" id="IPR003661">
    <property type="entry name" value="HisK_dim/P_dom"/>
</dbReference>
<evidence type="ECO:0000313" key="12">
    <source>
        <dbReference type="EMBL" id="EIW15629.1"/>
    </source>
</evidence>
<dbReference type="PROSITE" id="PS50110">
    <property type="entry name" value="RESPONSE_REGULATORY"/>
    <property type="match status" value="1"/>
</dbReference>
<evidence type="ECO:0000256" key="5">
    <source>
        <dbReference type="ARBA" id="ARBA00022741"/>
    </source>
</evidence>
<dbReference type="PROSITE" id="PS50109">
    <property type="entry name" value="HIS_KIN"/>
    <property type="match status" value="1"/>
</dbReference>
<dbReference type="InterPro" id="IPR036890">
    <property type="entry name" value="HATPase_C_sf"/>
</dbReference>
<evidence type="ECO:0000259" key="11">
    <source>
        <dbReference type="PROSITE" id="PS50110"/>
    </source>
</evidence>
<keyword evidence="8" id="KW-0902">Two-component regulatory system</keyword>
<dbReference type="SUPFAM" id="SSF47384">
    <property type="entry name" value="Homodimeric domain of signal transducing histidine kinase"/>
    <property type="match status" value="1"/>
</dbReference>
<dbReference type="Gene3D" id="1.10.287.130">
    <property type="match status" value="1"/>
</dbReference>
<comment type="caution">
    <text evidence="9">Lacks conserved residue(s) required for the propagation of feature annotation.</text>
</comment>
<dbReference type="SUPFAM" id="SSF55874">
    <property type="entry name" value="ATPase domain of HSP90 chaperone/DNA topoisomerase II/histidine kinase"/>
    <property type="match status" value="1"/>
</dbReference>
<reference evidence="12 13" key="1">
    <citation type="journal article" date="2012" name="J. Bacteriol.">
        <title>Draft Genome Sequences for Two Metal-Reducing Pelosinus fermentans Strains Isolated from a Cr(VI)-Contaminated Site and for Type Strain R7.</title>
        <authorList>
            <person name="Brown S.D."/>
            <person name="Podar M."/>
            <person name="Klingeman D.M."/>
            <person name="Johnson C.M."/>
            <person name="Yang Z.K."/>
            <person name="Utturkar S.M."/>
            <person name="Land M.L."/>
            <person name="Mosher J.J."/>
            <person name="Hurt R.A.Jr."/>
            <person name="Phelps T.J."/>
            <person name="Palumbo A.V."/>
            <person name="Arkin A.P."/>
            <person name="Hazen T.C."/>
            <person name="Elias D.A."/>
        </authorList>
    </citation>
    <scope>NUCLEOTIDE SEQUENCE [LARGE SCALE GENOMIC DNA]</scope>
    <source>
        <strain evidence="12 13">B4</strain>
    </source>
</reference>
<dbReference type="InterPro" id="IPR005467">
    <property type="entry name" value="His_kinase_dom"/>
</dbReference>
<dbReference type="CDD" id="cd00082">
    <property type="entry name" value="HisKA"/>
    <property type="match status" value="1"/>
</dbReference>
<feature type="domain" description="Histidine kinase" evidence="10">
    <location>
        <begin position="172"/>
        <end position="430"/>
    </location>
</feature>
<evidence type="ECO:0000256" key="3">
    <source>
        <dbReference type="ARBA" id="ARBA00022553"/>
    </source>
</evidence>
<evidence type="ECO:0000256" key="2">
    <source>
        <dbReference type="ARBA" id="ARBA00012438"/>
    </source>
</evidence>
<dbReference type="InterPro" id="IPR011006">
    <property type="entry name" value="CheY-like_superfamily"/>
</dbReference>
<dbReference type="PANTHER" id="PTHR43065:SF10">
    <property type="entry name" value="PEROXIDE STRESS-ACTIVATED HISTIDINE KINASE MAK3"/>
    <property type="match status" value="1"/>
</dbReference>
<evidence type="ECO:0000256" key="9">
    <source>
        <dbReference type="PROSITE-ProRule" id="PRU00169"/>
    </source>
</evidence>
<dbReference type="Proteomes" id="UP000004324">
    <property type="component" value="Unassembled WGS sequence"/>
</dbReference>
<dbReference type="Gene3D" id="3.30.565.10">
    <property type="entry name" value="Histidine kinase-like ATPase, C-terminal domain"/>
    <property type="match status" value="1"/>
</dbReference>
<dbReference type="InterPro" id="IPR036097">
    <property type="entry name" value="HisK_dim/P_sf"/>
</dbReference>
<dbReference type="GO" id="GO:0005524">
    <property type="term" value="F:ATP binding"/>
    <property type="evidence" value="ECO:0007669"/>
    <property type="project" value="UniProtKB-KW"/>
</dbReference>
<evidence type="ECO:0000256" key="6">
    <source>
        <dbReference type="ARBA" id="ARBA00022777"/>
    </source>
</evidence>
<dbReference type="InterPro" id="IPR001789">
    <property type="entry name" value="Sig_transdc_resp-reg_receiver"/>
</dbReference>
<dbReference type="EMBL" id="AKVJ01000076">
    <property type="protein sequence ID" value="EIW15629.1"/>
    <property type="molecule type" value="Genomic_DNA"/>
</dbReference>
<keyword evidence="7 12" id="KW-0067">ATP-binding</keyword>
<dbReference type="GO" id="GO:0000155">
    <property type="term" value="F:phosphorelay sensor kinase activity"/>
    <property type="evidence" value="ECO:0007669"/>
    <property type="project" value="InterPro"/>
</dbReference>
<dbReference type="AlphaFoldDB" id="I9L5I8"/>
<dbReference type="PRINTS" id="PR00344">
    <property type="entry name" value="BCTRLSENSOR"/>
</dbReference>
<comment type="catalytic activity">
    <reaction evidence="1">
        <text>ATP + protein L-histidine = ADP + protein N-phospho-L-histidine.</text>
        <dbReference type="EC" id="2.7.13.3"/>
    </reaction>
</comment>
<comment type="caution">
    <text evidence="12">The sequence shown here is derived from an EMBL/GenBank/DDBJ whole genome shotgun (WGS) entry which is preliminary data.</text>
</comment>
<dbReference type="SUPFAM" id="SSF52172">
    <property type="entry name" value="CheY-like"/>
    <property type="match status" value="1"/>
</dbReference>
<dbReference type="Gene3D" id="3.40.50.2300">
    <property type="match status" value="1"/>
</dbReference>
<dbReference type="SMART" id="SM00387">
    <property type="entry name" value="HATPase_c"/>
    <property type="match status" value="1"/>
</dbReference>
<dbReference type="SMART" id="SM00448">
    <property type="entry name" value="REC"/>
    <property type="match status" value="1"/>
</dbReference>
<keyword evidence="6" id="KW-0418">Kinase</keyword>
<evidence type="ECO:0000259" key="10">
    <source>
        <dbReference type="PROSITE" id="PS50109"/>
    </source>
</evidence>
<name>I9L5I8_9FIRM</name>
<protein>
    <recommendedName>
        <fullName evidence="2">histidine kinase</fullName>
        <ecNumber evidence="2">2.7.13.3</ecNumber>
    </recommendedName>
</protein>
<dbReference type="RefSeq" id="WP_007938255.1">
    <property type="nucleotide sequence ID" value="NZ_AKVJ01000076.1"/>
</dbReference>
<feature type="domain" description="Response regulatory" evidence="11">
    <location>
        <begin position="2"/>
        <end position="120"/>
    </location>
</feature>
<evidence type="ECO:0000256" key="1">
    <source>
        <dbReference type="ARBA" id="ARBA00000085"/>
    </source>
</evidence>
<keyword evidence="13" id="KW-1185">Reference proteome</keyword>
<dbReference type="PATRIC" id="fig|1149862.3.peg.4346"/>
<evidence type="ECO:0000256" key="7">
    <source>
        <dbReference type="ARBA" id="ARBA00022840"/>
    </source>
</evidence>
<evidence type="ECO:0000256" key="8">
    <source>
        <dbReference type="ARBA" id="ARBA00023012"/>
    </source>
</evidence>
<evidence type="ECO:0000313" key="13">
    <source>
        <dbReference type="Proteomes" id="UP000004324"/>
    </source>
</evidence>